<gene>
    <name evidence="2" type="ORF">F7725_009678</name>
</gene>
<feature type="compositionally biased region" description="Polar residues" evidence="1">
    <location>
        <begin position="35"/>
        <end position="51"/>
    </location>
</feature>
<evidence type="ECO:0000313" key="3">
    <source>
        <dbReference type="Proteomes" id="UP000518266"/>
    </source>
</evidence>
<reference evidence="2 3" key="1">
    <citation type="submission" date="2020-03" db="EMBL/GenBank/DDBJ databases">
        <title>Dissostichus mawsoni Genome sequencing and assembly.</title>
        <authorList>
            <person name="Park H."/>
        </authorList>
    </citation>
    <scope>NUCLEOTIDE SEQUENCE [LARGE SCALE GENOMIC DNA]</scope>
    <source>
        <strain evidence="2">DM0001</strain>
        <tissue evidence="2">Muscle</tissue>
    </source>
</reference>
<keyword evidence="3" id="KW-1185">Reference proteome</keyword>
<evidence type="ECO:0000313" key="2">
    <source>
        <dbReference type="EMBL" id="KAF3837910.1"/>
    </source>
</evidence>
<dbReference type="EMBL" id="JAAKFY010000022">
    <property type="protein sequence ID" value="KAF3837910.1"/>
    <property type="molecule type" value="Genomic_DNA"/>
</dbReference>
<dbReference type="AlphaFoldDB" id="A0A7J5XLN5"/>
<dbReference type="Proteomes" id="UP000518266">
    <property type="component" value="Unassembled WGS sequence"/>
</dbReference>
<feature type="region of interest" description="Disordered" evidence="1">
    <location>
        <begin position="123"/>
        <end position="149"/>
    </location>
</feature>
<feature type="region of interest" description="Disordered" evidence="1">
    <location>
        <begin position="35"/>
        <end position="84"/>
    </location>
</feature>
<protein>
    <submittedName>
        <fullName evidence="2">Uncharacterized protein</fullName>
    </submittedName>
</protein>
<name>A0A7J5XLN5_DISMA</name>
<feature type="compositionally biased region" description="Basic and acidic residues" evidence="1">
    <location>
        <begin position="127"/>
        <end position="141"/>
    </location>
</feature>
<feature type="compositionally biased region" description="Polar residues" evidence="1">
    <location>
        <begin position="73"/>
        <end position="82"/>
    </location>
</feature>
<organism evidence="2 3">
    <name type="scientific">Dissostichus mawsoni</name>
    <name type="common">Antarctic cod</name>
    <dbReference type="NCBI Taxonomy" id="36200"/>
    <lineage>
        <taxon>Eukaryota</taxon>
        <taxon>Metazoa</taxon>
        <taxon>Chordata</taxon>
        <taxon>Craniata</taxon>
        <taxon>Vertebrata</taxon>
        <taxon>Euteleostomi</taxon>
        <taxon>Actinopterygii</taxon>
        <taxon>Neopterygii</taxon>
        <taxon>Teleostei</taxon>
        <taxon>Neoteleostei</taxon>
        <taxon>Acanthomorphata</taxon>
        <taxon>Eupercaria</taxon>
        <taxon>Perciformes</taxon>
        <taxon>Notothenioidei</taxon>
        <taxon>Nototheniidae</taxon>
        <taxon>Dissostichus</taxon>
    </lineage>
</organism>
<accession>A0A7J5XLN5</accession>
<sequence length="322" mass="35302">MPGGSTKKTCPFCQSILFCAQKICAHCLKEQPKSSALRRSSRGWTQDSTGQGVAEDPDEERVTLNLKPCDPSEPTNNWQEAGTTRARCRRQAPCSVPPKRWGRRQGPQRARCRRQALCSVPPKRWAGGRDRREPGAGDKHRAGGGAEGPPLEAVYHQRVGQEAGTTKSQVPETSTVQVEVLKTPPREAVHHHREGMLHRSNIYASGRVVYQLVVLQYLLVKALLSSASFLRNAHSFTSEIHVDTMSSETQCSSVLSSSRLAVSSRSLLLGTTGQVAVDLLHLFPGGHPCSLLVLPTPFNLMVKGCWNCCAKRLHTTILNSIV</sequence>
<comment type="caution">
    <text evidence="2">The sequence shown here is derived from an EMBL/GenBank/DDBJ whole genome shotgun (WGS) entry which is preliminary data.</text>
</comment>
<evidence type="ECO:0000256" key="1">
    <source>
        <dbReference type="SAM" id="MobiDB-lite"/>
    </source>
</evidence>
<feature type="region of interest" description="Disordered" evidence="1">
    <location>
        <begin position="89"/>
        <end position="108"/>
    </location>
</feature>
<proteinExistence type="predicted"/>
<dbReference type="OrthoDB" id="8964506at2759"/>